<feature type="region of interest" description="Disordered" evidence="9">
    <location>
        <begin position="4014"/>
        <end position="4074"/>
    </location>
</feature>
<evidence type="ECO:0000256" key="1">
    <source>
        <dbReference type="ARBA" id="ARBA00004613"/>
    </source>
</evidence>
<feature type="disulfide bond" evidence="8">
    <location>
        <begin position="1258"/>
        <end position="1268"/>
    </location>
</feature>
<feature type="domain" description="EGF-like" evidence="10">
    <location>
        <begin position="2292"/>
        <end position="2332"/>
    </location>
</feature>
<feature type="domain" description="EGF-like" evidence="10">
    <location>
        <begin position="2126"/>
        <end position="2167"/>
    </location>
</feature>
<dbReference type="SMART" id="SM00289">
    <property type="entry name" value="WR1"/>
    <property type="match status" value="15"/>
</dbReference>
<feature type="domain" description="EGF-like" evidence="10">
    <location>
        <begin position="4743"/>
        <end position="4785"/>
    </location>
</feature>
<feature type="domain" description="EGF-like" evidence="10">
    <location>
        <begin position="1046"/>
        <end position="1079"/>
    </location>
</feature>
<evidence type="ECO:0000256" key="3">
    <source>
        <dbReference type="ARBA" id="ARBA00022536"/>
    </source>
</evidence>
<feature type="domain" description="EGF-like" evidence="10">
    <location>
        <begin position="925"/>
        <end position="967"/>
    </location>
</feature>
<dbReference type="PROSITE" id="PS00010">
    <property type="entry name" value="ASX_HYDROXYL"/>
    <property type="match status" value="18"/>
</dbReference>
<feature type="domain" description="EGF-like" evidence="10">
    <location>
        <begin position="367"/>
        <end position="406"/>
    </location>
</feature>
<dbReference type="InterPro" id="IPR000742">
    <property type="entry name" value="EGF"/>
</dbReference>
<keyword evidence="3 8" id="KW-0245">EGF-like domain</keyword>
<evidence type="ECO:0000256" key="5">
    <source>
        <dbReference type="ARBA" id="ARBA00022737"/>
    </source>
</evidence>
<keyword evidence="12" id="KW-1185">Reference proteome</keyword>
<organism evidence="11 12">
    <name type="scientific">Culex pipiens pipiens</name>
    <name type="common">Northern house mosquito</name>
    <dbReference type="NCBI Taxonomy" id="38569"/>
    <lineage>
        <taxon>Eukaryota</taxon>
        <taxon>Metazoa</taxon>
        <taxon>Ecdysozoa</taxon>
        <taxon>Arthropoda</taxon>
        <taxon>Hexapoda</taxon>
        <taxon>Insecta</taxon>
        <taxon>Pterygota</taxon>
        <taxon>Neoptera</taxon>
        <taxon>Endopterygota</taxon>
        <taxon>Diptera</taxon>
        <taxon>Nematocera</taxon>
        <taxon>Culicoidea</taxon>
        <taxon>Culicidae</taxon>
        <taxon>Culicinae</taxon>
        <taxon>Culicini</taxon>
        <taxon>Culex</taxon>
        <taxon>Culex</taxon>
    </lineage>
</organism>
<feature type="compositionally biased region" description="Low complexity" evidence="9">
    <location>
        <begin position="4024"/>
        <end position="4034"/>
    </location>
</feature>
<dbReference type="SMART" id="SM00274">
    <property type="entry name" value="FOLN"/>
    <property type="match status" value="23"/>
</dbReference>
<dbReference type="FunFam" id="2.10.25.10:FF:000014">
    <property type="entry name" value="Latent-transforming growth factor beta-binding protein 3"/>
    <property type="match status" value="2"/>
</dbReference>
<dbReference type="Gene3D" id="2.90.20.10">
    <property type="entry name" value="Plasmodium vivax P25 domain"/>
    <property type="match status" value="1"/>
</dbReference>
<feature type="domain" description="EGF-like" evidence="10">
    <location>
        <begin position="118"/>
        <end position="161"/>
    </location>
</feature>
<feature type="domain" description="EGF-like" evidence="10">
    <location>
        <begin position="162"/>
        <end position="202"/>
    </location>
</feature>
<dbReference type="Pfam" id="PF07645">
    <property type="entry name" value="EGF_CA"/>
    <property type="match status" value="16"/>
</dbReference>
<feature type="non-terminal residue" evidence="11">
    <location>
        <position position="4829"/>
    </location>
</feature>
<feature type="domain" description="EGF-like" evidence="10">
    <location>
        <begin position="1335"/>
        <end position="1375"/>
    </location>
</feature>
<sequence length="4829" mass="511259">MLILPSLHCVYAASSQYSASRKNVGIFGLKHEVFFLNLEDGYFGCQVNESTDYLQLYELSKLCDGTSDCYMGSDELRNKLKCTNDCDKDGTACSNGACLEGQCHCNDGFGGCNCQVPDIDECQDPAIAARCVDNAECCNLPAHFVCKCKSGFEGDGEERCTDINECLDPQACGVNAECVNVPGNYTCLCRDGFVGDPYNGCADVDECAQPGVCGPGAICTNVEGGYRCDCPAGFDGDARSAQGCADFDECTRSPCGRNALCRNDVGSFRCECPEGFHGDAMTDCQDIDECSNNPCAEGAQCINTPGGFRCSCPAGMTGSGDGHCDDINECARANACGENAKCINFPGSYKCLCPQGFQGRGELFCKNVNECLDNPCGENAICTDTVGSFVCSCKPEYTGDPFRGCVDIDECTAFDKPCGNHAICENANPGYNCLCPQGYAGKPDPKIACEQADVNVLCKSNFDCTNNAECIEGQCFCQDGFEPQGSSCVDIDECRMDAHVCGPSAVCINTPGSFRCDCEAGFIGTPPRIQCKTPCADVKCGKNAYCKAEGQEAFCICEEGWTFNPNDISAGCVDINECDPGQGPNGRCGVNAACTNLPGSFSCQCPPGFTGDASRQCYDVDECSKPNACGEGAVCKNLEGSHQCSCPEGSIADPDPSVRCITIVTCTKDNDCPGNAICDAEKRCLCPEPNVGNDCRHPCENTACGPNSHCMLVNGAAQCLCSEGFTGHPSQCVDINECAGNPCPSGAICSNLPGGYTCQCPGGSSGDPYSGGCSKSALNTCNDQNPCPAGEKCIQDAYSGNSVCICGQGYKRNAKGVCKDINECKDPNKPACGVNAICKNLPGSYECQCPPGFNGNPFLSCEECSSLECKCPAPYKFMDGNCVLDSCSTDGKCAGGAECITITGGVSYCACPKGFRTQADGKCEDIDECSEGQQVCGYDAICMNTIGGYECKCPLGYSGDPYNGLCALAQKRCSADRECNSNEKCVQPGECVCPPPFYMDAYDGNKCKSPCERFPCGINARCTPTDPPQCMCEVGYKGDPLTGCTDEDECANSPCAYGAQCVNQKGGYKCVCPRGLVGDAYKGGCILEEGSVKSQCRRNQDCADTLACERGTCVSPCSSLLCGPNAYCEPEKHAAWCRCRVGFVEGPNGDCVSQCNGYMCGQGAICIVTNSGPTCKCPPGEMGNPFPGGSCVTDQCSANRPCIDPQVCINGRCKHKCDGVVCGIGATCDGATGKCVCEPFFVGNPEMLCMPPITTPSCEPECGQNAHCEYGVVQNTCVCNPGTSGNPYGLCEAKQRNTCSSTSCGANAQCRETLHGVECVCPNGFIGNPYVQCKDIDECSTGNVCGEGALCINSAGSFDCRCKPGLAGNPFTMCSPMEKNMCDNPRRCQCGKKTLCPPGYTCERGSCKDLCAKTTCGPRAACDSGKCVCPPGYTGNPKDLRSGCVQEGQCDNDADCKNKEICFQYGKGVRKCVDACSKLQCGPNALCVSDDHRSTCICASGYVGSPGDLTLGCQREATKIVEGCKDDSECSGGKICALTETGLRSCVNPCSVVECGVNEVCKADDHNNPICHCQDGFVWNPVASACEKPSIPDCTRDEDCHQVAACRQDVLGILKCTPVCAEFTCPANSVCVSSNHRGSCQCLPGYTGNPNDRNGCRPELQNKCLTSAECAESDACVQHDGALRCRPACENIQCGPHAICISNNHNGQCQCPPGSYAGDPYDLKKGCQSVPCVYNNDCPPTQMCNRMTHTCFDICTEDTCGENAVCIAENHRSLCQCPPGYKANPIADVECTPLKSCDPSPCHPSAICEAGPDGHICKCPAEQVGDPMTGCRPEGACPNGDLQCPENAACVNGKCVDPCTNACGINSKCTVINRTPVCSCKAKYVPGVSGTARDGCVRLVSECLSDLDCGGDVCQNGQCMVVCRNTQDCSGGERCVNNVCTQPCSSHTQCGDGQACIAGSCLLGCRSNKDCDGAKACINSKCKNPCETEGACGPNAICSCVNHITTCKCPAGFEGNPIPEQGCVRMPASCTTSTECAAGHMCIANQCNLPCSENTACAVGERCHNNMCAKVCYTNNNCLPGEVCNEAGTCQPGCSTDTDCPSQKICLASKCKCMKGFIGTPFGCTDIDECTDGPCHESALCENIPGSYRCACPEGTVGDAYSNPGCRLPNQCYKNADCAENLACVEGKCKDPCQTVKCGANAECQIVDHEATCQCPSGHLGDARDQTVGCFRVECLTSEDCGLERQCHSESNKCINPCEFVDCGKGACHIENHEAICTCFQGYDVIGGRCEDMDECQTNPCHASATCQNTPGSYTCSCPEGLVGDPINSGCRSPDECITNSDCPTTAICEAARCKNPCDVKDACGQNAVCSAVAHAAVCECAPNSRGNPKKGCTKIECSEANDCSASQTCIRYKCVDPCSLTNACGQSATCVSENHLAICSCQPGTTGNPLLGCVPLQYCNSDQQCPAGTKCSAGVCSALCSTNRECISDQLCIQGVCQPTCKTNSSCPDFQFCQNNICTQEFRCRTDDDCDIDENCVVDSTGRSECINACSGRTLCGRNAECSARDHSAVCDCKPGYYQDKTGTCRKIECQSDEDCSSDKTCENHTCKIACLIGEPCGANALCSAENHKQVCYCQPGFTGDPKTGCNLIDFCKESPCGPNAKCRNSRGSYRCSCSAGLVGDPYNTGCKKAAECETNADCPDNAECSQAGGEPKCRDVCESVQCSPNAECQPRNHQAVCQCRSGYEGNPTDLLNGCKALPLPCKLNNDCPEDSYCYEQVCKPACTATEECNQDEVCAKGQCVNPCQEAGSACGMNAECRMAGHFKQCSCPAGFTGDPALECVRVPVLCSSSADCAPGMACHESMCLPRCGADQECALNEKCIGGQCMLTCRLDNDCFLGHICLNGRCVYGCHSDDDCGASETCRNNRCTDPCRDSPCGPNAACTVVNHRASCSCINGMVPSPTAKIGCIRAPALQCTENRDCTDGTSCIENVCRPICANDQGCLNNERCDRGTCKPICRRDDDCRTGEVCQGQTCMIGCRSNAGCPAELACVNQQCVDPCQEPTACGTNAICTVANHRKQCVCPAPLVGDPLVGCRAEERSCQARSDCAKGQACYGNTCMQTCRNDQNCLADERCIRGTCRTVCNSDASCSNGLICENRICQTGCRTDNNCPNNQACINKQCTDPCTVLGQCGSCSECTVVNHGVQCSCPSGYLGNPLVSCAPPPQKCNSYCYCDEEGIYCADKCRQAKDCACGQTCQRGRCRAKCNPGSCPAGQLCQNGACMAGCRSNADCPGERSCTNKKCIDPCAGGKACGKNAICQVADHQALCLCPDGFQGDPREGCVQYECQTNVDCELDKKCVAGKCTNPCLEHDACGLNAQCRVVNRQAQCSCTPGFFGNARQECQPLQKHSCSQNPCGENTVCREDANGYECTCQPGCMGDPRQGCLCEGKQTNKCHEFPCGKKAVCRVTAYDQPECYCPPLYPGGDPYVECTNERTVTDCRTTGCAEGECVRDGTQFICRNDESCANDMQCPNEKACIGGKCSDPCSLRGACGDNALCQTVLHRPRCSCPSCYIGRPNVECKPDPKCKEATTQKPSDPKIVSIACEKDADCDESLRCDASGQCNDPCTIPTTYVCDPNKKCISRRHRPVCVCKHGFIVNDYGELICAPEKRECHGDDGCASNMACIDGKCLNPCMPTATRGPACPEDKACMVMDHKPACVCMKDCSPTLSICLRDSGCPSDLACRNYQCVNPCESTQCADDTPCFVEDHKPICKFCPPGFVKDAHQGCLKAHAPVCTCPAGYTGNPGRKCVPVAPSTTLQTTTDGRLDAATTTEEFGSYTGDGIDRSDVYSTVEPDVDGTTITETASGERTPPAITETPVRLTTMTGENLLVTVGSSNGTESPQYTTITSTDRTAQEYETSTLTETVPTLPQTTISTIEDKDLTTVRVLPTTKSPTHVDTLVKQDRKTTELETDIPPTMLTRPTTLPDVLMNRSSTTERYDEYVYGGEATVKPVKDRKDDVDESTTTQASSTAQDETEGDRSIPLSTSAYDGEENDDDYSEELTEESTTVRGGVKTSTKVMEVTETSTDRRDGRVTATETSQVDTTTLRITSTVTSDEEVTTQVTTEDLQKVVTHVYDSATTMKPLMTPKSCITEENCRSNETCSNSVCVDPCVVSTPCPNNIPCLTINHQPKCLCNKADPVGSANCIEESELGCRHNDECSVERSCVNGVCMDPCQAGNPCEAGQECEVQNHEPVCIKLCQCQKSTDCASGSVCDGCNCIQQDTPSQVTTGCEHCPPGIPCNPITGACVKAPPGTPKIPEPCQSDADCIESEVCYMELCENPCNFDGVCAPTATCHAKMHRPICTCPAGHEGNPTIKCTPLKPIQCTSNDECPLMEACVGNLCQPPCSVKNPCAHNAVCINRNHGSECSCIEGYHGNGFVSCQPGNFALEIQNSTKSLTVVSIPLVVTTPGSVCQYNEDCPPDKLCDRLNRVCINPCQEDSCGENAECLPRNHGIECRCQAGFAGNAYIECVQLHGCRSNSECGSYEACINGQCASPCQCGSNALCDVQNHKPQCRCPPGYKGDARVGCSPPSNPCDPNPCGLNAMCEIDAGSPVCFCPKGLTGNPFKNCSNNGFAKCTCLSGYIESPNTIRGCIEPKNPCEPNPCGFGAVCDSSHNPVCYCPEGSIGNPFRSCNEPVVTTELCRPGPCGKNADCYNVDGREQCYCSPGYVGDAYNGCVEQPRSVCEPNPCGPGAECLVLTDGSPACRCPPGLSGDPTSAEGCHGYECRVDDDCAVDKACIGFHDGFEGNPLVQCDRSLPPTTERLTP</sequence>
<dbReference type="SMART" id="SM00179">
    <property type="entry name" value="EGF_CA"/>
    <property type="match status" value="24"/>
</dbReference>
<feature type="domain" description="EGF-like" evidence="10">
    <location>
        <begin position="1254"/>
        <end position="1292"/>
    </location>
</feature>
<dbReference type="FunFam" id="2.10.25.10:FF:000038">
    <property type="entry name" value="Fibrillin 2"/>
    <property type="match status" value="11"/>
</dbReference>
<protein>
    <recommendedName>
        <fullName evidence="10">EGF-like domain-containing protein</fullName>
    </recommendedName>
</protein>
<dbReference type="InterPro" id="IPR000152">
    <property type="entry name" value="EGF-type_Asp/Asn_hydroxyl_site"/>
</dbReference>
<dbReference type="SMART" id="SM00181">
    <property type="entry name" value="EGF"/>
    <property type="match status" value="71"/>
</dbReference>
<keyword evidence="5" id="KW-0677">Repeat</keyword>
<feature type="domain" description="EGF-like" evidence="10">
    <location>
        <begin position="286"/>
        <end position="325"/>
    </location>
</feature>
<feature type="domain" description="EGF-like" evidence="10">
    <location>
        <begin position="883"/>
        <end position="924"/>
    </location>
</feature>
<evidence type="ECO:0000313" key="11">
    <source>
        <dbReference type="EMBL" id="KAL1379451.1"/>
    </source>
</evidence>
<dbReference type="InterPro" id="IPR009030">
    <property type="entry name" value="Growth_fac_rcpt_cys_sf"/>
</dbReference>
<feature type="domain" description="EGF-like" evidence="10">
    <location>
        <begin position="1295"/>
        <end position="1334"/>
    </location>
</feature>
<reference evidence="11 12" key="1">
    <citation type="submission" date="2024-05" db="EMBL/GenBank/DDBJ databases">
        <title>Culex pipiens pipiens assembly and annotation.</title>
        <authorList>
            <person name="Alout H."/>
            <person name="Durand T."/>
        </authorList>
    </citation>
    <scope>NUCLEOTIDE SEQUENCE [LARGE SCALE GENOMIC DNA]</scope>
    <source>
        <strain evidence="11">HA-2024</strain>
        <tissue evidence="11">Whole body</tissue>
    </source>
</reference>
<dbReference type="FunFam" id="2.10.25.10:FF:000686">
    <property type="entry name" value="Dumpy, isoform Z"/>
    <property type="match status" value="1"/>
</dbReference>
<comment type="caution">
    <text evidence="8">Lacks conserved residue(s) required for the propagation of feature annotation.</text>
</comment>
<feature type="domain" description="EGF-like" evidence="10">
    <location>
        <begin position="4701"/>
        <end position="4740"/>
    </location>
</feature>
<name>A0ABD1CSQ3_CULPP</name>
<keyword evidence="4" id="KW-0732">Signal</keyword>
<comment type="caution">
    <text evidence="11">The sequence shown here is derived from an EMBL/GenBank/DDBJ whole genome shotgun (WGS) entry which is preliminary data.</text>
</comment>
<evidence type="ECO:0000259" key="10">
    <source>
        <dbReference type="PROSITE" id="PS50026"/>
    </source>
</evidence>
<feature type="domain" description="EGF-like" evidence="10">
    <location>
        <begin position="4495"/>
        <end position="4533"/>
    </location>
</feature>
<evidence type="ECO:0000256" key="7">
    <source>
        <dbReference type="ARBA" id="ARBA00023180"/>
    </source>
</evidence>
<dbReference type="PROSITE" id="PS50026">
    <property type="entry name" value="EGF_3"/>
    <property type="match status" value="30"/>
</dbReference>
<dbReference type="Proteomes" id="UP001562425">
    <property type="component" value="Unassembled WGS sequence"/>
</dbReference>
<feature type="domain" description="EGF-like" evidence="10">
    <location>
        <begin position="4593"/>
        <end position="4632"/>
    </location>
</feature>
<dbReference type="PANTHER" id="PTHR22963">
    <property type="entry name" value="ENDOGLIN-RELATED"/>
    <property type="match status" value="1"/>
</dbReference>
<proteinExistence type="predicted"/>
<accession>A0ABD1CSQ3</accession>
<feature type="domain" description="EGF-like" evidence="10">
    <location>
        <begin position="326"/>
        <end position="366"/>
    </location>
</feature>
<feature type="domain" description="EGF-like" evidence="10">
    <location>
        <begin position="3451"/>
        <end position="3492"/>
    </location>
</feature>
<evidence type="ECO:0000256" key="8">
    <source>
        <dbReference type="PROSITE-ProRule" id="PRU00076"/>
    </source>
</evidence>
<dbReference type="PROSITE" id="PS01186">
    <property type="entry name" value="EGF_2"/>
    <property type="match status" value="21"/>
</dbReference>
<feature type="domain" description="EGF-like" evidence="10">
    <location>
        <begin position="619"/>
        <end position="661"/>
    </location>
</feature>
<dbReference type="InterPro" id="IPR003645">
    <property type="entry name" value="Fol_N"/>
</dbReference>
<dbReference type="SUPFAM" id="SSF57184">
    <property type="entry name" value="Growth factor receptor domain"/>
    <property type="match status" value="6"/>
</dbReference>
<evidence type="ECO:0000256" key="9">
    <source>
        <dbReference type="SAM" id="MobiDB-lite"/>
    </source>
</evidence>
<dbReference type="InterPro" id="IPR001881">
    <property type="entry name" value="EGF-like_Ca-bd_dom"/>
</dbReference>
<feature type="domain" description="EGF-like" evidence="10">
    <location>
        <begin position="4405"/>
        <end position="4444"/>
    </location>
</feature>
<keyword evidence="2" id="KW-0964">Secreted</keyword>
<feature type="domain" description="EGF-like" evidence="10">
    <location>
        <begin position="1793"/>
        <end position="1832"/>
    </location>
</feature>
<dbReference type="InterPro" id="IPR018097">
    <property type="entry name" value="EGF_Ca-bd_CS"/>
</dbReference>
<feature type="domain" description="EGF-like" evidence="10">
    <location>
        <begin position="2649"/>
        <end position="2689"/>
    </location>
</feature>
<dbReference type="EMBL" id="JBEHCU010009678">
    <property type="protein sequence ID" value="KAL1379451.1"/>
    <property type="molecule type" value="Genomic_DNA"/>
</dbReference>
<dbReference type="InterPro" id="IPR006150">
    <property type="entry name" value="Cys_repeat_1"/>
</dbReference>
<feature type="domain" description="EGF-like" evidence="10">
    <location>
        <begin position="734"/>
        <end position="771"/>
    </location>
</feature>
<feature type="domain" description="EGF-like" evidence="10">
    <location>
        <begin position="574"/>
        <end position="618"/>
    </location>
</feature>
<evidence type="ECO:0000256" key="4">
    <source>
        <dbReference type="ARBA" id="ARBA00022729"/>
    </source>
</evidence>
<dbReference type="PROSITE" id="PS01187">
    <property type="entry name" value="EGF_CA"/>
    <property type="match status" value="9"/>
</dbReference>
<evidence type="ECO:0000256" key="2">
    <source>
        <dbReference type="ARBA" id="ARBA00022525"/>
    </source>
</evidence>
<keyword evidence="7" id="KW-0325">Glycoprotein</keyword>
<dbReference type="Gene3D" id="2.10.25.10">
    <property type="entry name" value="Laminin"/>
    <property type="match status" value="24"/>
</dbReference>
<feature type="domain" description="EGF-like" evidence="10">
    <location>
        <begin position="820"/>
        <end position="862"/>
    </location>
</feature>
<gene>
    <name evidence="11" type="ORF">pipiens_003793</name>
</gene>
<keyword evidence="6 8" id="KW-1015">Disulfide bond</keyword>
<dbReference type="InterPro" id="IPR049883">
    <property type="entry name" value="NOTCH1_EGF-like"/>
</dbReference>
<dbReference type="FunFam" id="2.10.25.10:FF:000526">
    <property type="entry name" value="Dumpy, isoform J"/>
    <property type="match status" value="1"/>
</dbReference>
<feature type="domain" description="EGF-like" evidence="10">
    <location>
        <begin position="203"/>
        <end position="240"/>
    </location>
</feature>
<evidence type="ECO:0000256" key="6">
    <source>
        <dbReference type="ARBA" id="ARBA00023157"/>
    </source>
</evidence>
<comment type="subcellular location">
    <subcellularLocation>
        <location evidence="1">Secreted</location>
    </subcellularLocation>
</comment>
<feature type="domain" description="EGF-like" evidence="10">
    <location>
        <begin position="407"/>
        <end position="450"/>
    </location>
</feature>
<feature type="domain" description="EGF-like" evidence="10">
    <location>
        <begin position="4658"/>
        <end position="4696"/>
    </location>
</feature>
<dbReference type="PANTHER" id="PTHR22963:SF39">
    <property type="entry name" value="DUMPY"/>
    <property type="match status" value="1"/>
</dbReference>
<feature type="domain" description="EGF-like" evidence="10">
    <location>
        <begin position="490"/>
        <end position="532"/>
    </location>
</feature>
<dbReference type="GO" id="GO:0005576">
    <property type="term" value="C:extracellular region"/>
    <property type="evidence" value="ECO:0007669"/>
    <property type="project" value="UniProtKB-SubCell"/>
</dbReference>
<feature type="compositionally biased region" description="Acidic residues" evidence="9">
    <location>
        <begin position="4051"/>
        <end position="4065"/>
    </location>
</feature>
<evidence type="ECO:0000313" key="12">
    <source>
        <dbReference type="Proteomes" id="UP001562425"/>
    </source>
</evidence>
<dbReference type="SMART" id="SM00286">
    <property type="entry name" value="PTI"/>
    <property type="match status" value="29"/>
</dbReference>
<dbReference type="Pfam" id="PF12947">
    <property type="entry name" value="EGF_3"/>
    <property type="match status" value="2"/>
</dbReference>
<feature type="domain" description="EGF-like" evidence="10">
    <location>
        <begin position="246"/>
        <end position="285"/>
    </location>
</feature>
<dbReference type="SUPFAM" id="SSF57196">
    <property type="entry name" value="EGF/Laminin"/>
    <property type="match status" value="7"/>
</dbReference>
<dbReference type="InterPro" id="IPR024731">
    <property type="entry name" value="NELL2-like_EGF"/>
</dbReference>
<dbReference type="CDD" id="cd00054">
    <property type="entry name" value="EGF_CA"/>
    <property type="match status" value="17"/>
</dbReference>